<gene>
    <name evidence="1" type="ORF">HYPSUDRAFT_207820</name>
</gene>
<dbReference type="EMBL" id="KN817643">
    <property type="protein sequence ID" value="KJA15478.1"/>
    <property type="molecule type" value="Genomic_DNA"/>
</dbReference>
<protein>
    <submittedName>
        <fullName evidence="1">Uncharacterized protein</fullName>
    </submittedName>
</protein>
<keyword evidence="2" id="KW-1185">Reference proteome</keyword>
<reference evidence="2" key="1">
    <citation type="submission" date="2014-04" db="EMBL/GenBank/DDBJ databases">
        <title>Evolutionary Origins and Diversification of the Mycorrhizal Mutualists.</title>
        <authorList>
            <consortium name="DOE Joint Genome Institute"/>
            <consortium name="Mycorrhizal Genomics Consortium"/>
            <person name="Kohler A."/>
            <person name="Kuo A."/>
            <person name="Nagy L.G."/>
            <person name="Floudas D."/>
            <person name="Copeland A."/>
            <person name="Barry K.W."/>
            <person name="Cichocki N."/>
            <person name="Veneault-Fourrey C."/>
            <person name="LaButti K."/>
            <person name="Lindquist E.A."/>
            <person name="Lipzen A."/>
            <person name="Lundell T."/>
            <person name="Morin E."/>
            <person name="Murat C."/>
            <person name="Riley R."/>
            <person name="Ohm R."/>
            <person name="Sun H."/>
            <person name="Tunlid A."/>
            <person name="Henrissat B."/>
            <person name="Grigoriev I.V."/>
            <person name="Hibbett D.S."/>
            <person name="Martin F."/>
        </authorList>
    </citation>
    <scope>NUCLEOTIDE SEQUENCE [LARGE SCALE GENOMIC DNA]</scope>
    <source>
        <strain evidence="2">FD-334 SS-4</strain>
    </source>
</reference>
<evidence type="ECO:0000313" key="2">
    <source>
        <dbReference type="Proteomes" id="UP000054270"/>
    </source>
</evidence>
<name>A0A0D2LX71_HYPSF</name>
<organism evidence="1 2">
    <name type="scientific">Hypholoma sublateritium (strain FD-334 SS-4)</name>
    <dbReference type="NCBI Taxonomy" id="945553"/>
    <lineage>
        <taxon>Eukaryota</taxon>
        <taxon>Fungi</taxon>
        <taxon>Dikarya</taxon>
        <taxon>Basidiomycota</taxon>
        <taxon>Agaricomycotina</taxon>
        <taxon>Agaricomycetes</taxon>
        <taxon>Agaricomycetidae</taxon>
        <taxon>Agaricales</taxon>
        <taxon>Agaricineae</taxon>
        <taxon>Strophariaceae</taxon>
        <taxon>Hypholoma</taxon>
    </lineage>
</organism>
<proteinExistence type="predicted"/>
<accession>A0A0D2LX71</accession>
<sequence>MMASKLLLNMMAAKGPSSSYEFFLPRGVLSKRKSLPKRQNAIQVFRDAIEKMHTQISANFDGPRKWAVVINQPCLHNSDNRLKNRYRARRLTPVNSQTDANHYTAYGYLATTSACSQSMKGGCALRNRWWMHVDAAKRVDYAPYFRGGKMWKRRLFEKEIVPLAGPFEI</sequence>
<evidence type="ECO:0000313" key="1">
    <source>
        <dbReference type="EMBL" id="KJA15478.1"/>
    </source>
</evidence>
<dbReference type="Proteomes" id="UP000054270">
    <property type="component" value="Unassembled WGS sequence"/>
</dbReference>
<dbReference type="AlphaFoldDB" id="A0A0D2LX71"/>